<gene>
    <name evidence="1" type="ORF">ISN44_As10g014390</name>
</gene>
<protein>
    <submittedName>
        <fullName evidence="1">Uncharacterized protein</fullName>
    </submittedName>
</protein>
<evidence type="ECO:0000313" key="2">
    <source>
        <dbReference type="Proteomes" id="UP000694251"/>
    </source>
</evidence>
<sequence>MAETRSLTKLTEAVVHEAAESLGLRIKKLYRRLTFEEIDQRRWKGLCIFCDELETPDHYLRHKNSGILMLDCDDDQPPNDIELVETEVAIESSETEQRTVSHEATADMNLALLEEESIPQFQVPISDSEILSNIKLREETSTLETLEYVVMNENENLEQDGVQKYVSMKFEVDGDAERSQKVLSSTKNCCAHQVFGKMSKHEEKLGIKKKRKGFKSRMFKYKRGLRKLHALTFIKSMRMVFSQQLGMVETSSDLLMWNGKDSLPETAIGSELEAMETDSSSQERSELCTENKEEVKGCFKRLQASVLMKEKPDSVKVNEVKIETQVVDRDMSLSIIVLETGREEVIGSHVTMAFVFKQTSLSYSPCSEHNLLDTMLLRCHSKTKQRKCHKSWMFKYKFDEEDPRNLQSRNGYSLSRREIQPFISQYMWTQEVSAAIRFLLRRHLYLTFDCEELAVAGRKRKHGLSMGLQSKQKKRKCPKSWMFKFKTGSNPAGTSSLKRHNECGLWAQIREVKKQSKLLLLSLSPSFVWRAMIRNPVKRSKLPKTWFFKYKQEKNFRLW</sequence>
<dbReference type="AlphaFoldDB" id="A0A8T1ZZ13"/>
<proteinExistence type="predicted"/>
<organism evidence="1 2">
    <name type="scientific">Arabidopsis suecica</name>
    <name type="common">Swedish thale-cress</name>
    <name type="synonym">Cardaminopsis suecica</name>
    <dbReference type="NCBI Taxonomy" id="45249"/>
    <lineage>
        <taxon>Eukaryota</taxon>
        <taxon>Viridiplantae</taxon>
        <taxon>Streptophyta</taxon>
        <taxon>Embryophyta</taxon>
        <taxon>Tracheophyta</taxon>
        <taxon>Spermatophyta</taxon>
        <taxon>Magnoliopsida</taxon>
        <taxon>eudicotyledons</taxon>
        <taxon>Gunneridae</taxon>
        <taxon>Pentapetalae</taxon>
        <taxon>rosids</taxon>
        <taxon>malvids</taxon>
        <taxon>Brassicales</taxon>
        <taxon>Brassicaceae</taxon>
        <taxon>Camelineae</taxon>
        <taxon>Arabidopsis</taxon>
    </lineage>
</organism>
<comment type="caution">
    <text evidence="1">The sequence shown here is derived from an EMBL/GenBank/DDBJ whole genome shotgun (WGS) entry which is preliminary data.</text>
</comment>
<dbReference type="OrthoDB" id="10460874at2759"/>
<reference evidence="1 2" key="1">
    <citation type="submission" date="2020-12" db="EMBL/GenBank/DDBJ databases">
        <title>Concerted genomic and epigenomic changes stabilize Arabidopsis allopolyploids.</title>
        <authorList>
            <person name="Chen Z."/>
        </authorList>
    </citation>
    <scope>NUCLEOTIDE SEQUENCE [LARGE SCALE GENOMIC DNA]</scope>
    <source>
        <strain evidence="1">As9502</strain>
        <tissue evidence="1">Leaf</tissue>
    </source>
</reference>
<evidence type="ECO:0000313" key="1">
    <source>
        <dbReference type="EMBL" id="KAG7564686.1"/>
    </source>
</evidence>
<accession>A0A8T1ZZ13</accession>
<dbReference type="EMBL" id="JAEFBJ010000010">
    <property type="protein sequence ID" value="KAG7564686.1"/>
    <property type="molecule type" value="Genomic_DNA"/>
</dbReference>
<keyword evidence="2" id="KW-1185">Reference proteome</keyword>
<name>A0A8T1ZZ13_ARASU</name>
<dbReference type="Proteomes" id="UP000694251">
    <property type="component" value="Chromosome 10"/>
</dbReference>